<keyword evidence="3" id="KW-0472">Membrane</keyword>
<dbReference type="RefSeq" id="WP_273841266.1">
    <property type="nucleotide sequence ID" value="NZ_JAQQWT010000003.1"/>
</dbReference>
<keyword evidence="5" id="KW-1185">Reference proteome</keyword>
<feature type="region of interest" description="Disordered" evidence="2">
    <location>
        <begin position="37"/>
        <end position="92"/>
    </location>
</feature>
<organism evidence="4 5">
    <name type="scientific">Halalkalibacter alkalisediminis</name>
    <dbReference type="NCBI Taxonomy" id="935616"/>
    <lineage>
        <taxon>Bacteria</taxon>
        <taxon>Bacillati</taxon>
        <taxon>Bacillota</taxon>
        <taxon>Bacilli</taxon>
        <taxon>Bacillales</taxon>
        <taxon>Bacillaceae</taxon>
        <taxon>Halalkalibacter</taxon>
    </lineage>
</organism>
<evidence type="ECO:0000313" key="4">
    <source>
        <dbReference type="EMBL" id="MFC0558037.1"/>
    </source>
</evidence>
<name>A0ABV6NCS7_9BACI</name>
<evidence type="ECO:0000256" key="3">
    <source>
        <dbReference type="SAM" id="Phobius"/>
    </source>
</evidence>
<gene>
    <name evidence="4" type="ORF">ACFFH4_03085</name>
</gene>
<accession>A0ABV6NCS7</accession>
<keyword evidence="1" id="KW-0175">Coiled coil</keyword>
<proteinExistence type="predicted"/>
<feature type="coiled-coil region" evidence="1">
    <location>
        <begin position="92"/>
        <end position="126"/>
    </location>
</feature>
<evidence type="ECO:0000256" key="2">
    <source>
        <dbReference type="SAM" id="MobiDB-lite"/>
    </source>
</evidence>
<comment type="caution">
    <text evidence="4">The sequence shown here is derived from an EMBL/GenBank/DDBJ whole genome shotgun (WGS) entry which is preliminary data.</text>
</comment>
<dbReference type="EMBL" id="JBHLTR010000004">
    <property type="protein sequence ID" value="MFC0558037.1"/>
    <property type="molecule type" value="Genomic_DNA"/>
</dbReference>
<sequence>MTLEQIFDLIANNFIFVAVVIGGLISMFGRLAGAGQQQQEQRQNRPQRAGQPQQQQETVDWREIFKQEEIEPEPTEKRASTRVETTQQASFEEGIVSRQQELQNQYEEMQRKREVSSRKNREIRKETVDLLEKKDKLDLHLNHLSNKEAMKAVVWAEVLGRPRSRQPHPTFMKKR</sequence>
<feature type="compositionally biased region" description="Basic and acidic residues" evidence="2">
    <location>
        <begin position="59"/>
        <end position="81"/>
    </location>
</feature>
<keyword evidence="3" id="KW-0812">Transmembrane</keyword>
<reference evidence="4 5" key="1">
    <citation type="submission" date="2024-09" db="EMBL/GenBank/DDBJ databases">
        <authorList>
            <person name="Sun Q."/>
            <person name="Mori K."/>
        </authorList>
    </citation>
    <scope>NUCLEOTIDE SEQUENCE [LARGE SCALE GENOMIC DNA]</scope>
    <source>
        <strain evidence="4 5">NCAIM B.02301</strain>
    </source>
</reference>
<feature type="transmembrane region" description="Helical" evidence="3">
    <location>
        <begin position="14"/>
        <end position="33"/>
    </location>
</feature>
<evidence type="ECO:0000256" key="1">
    <source>
        <dbReference type="SAM" id="Coils"/>
    </source>
</evidence>
<feature type="compositionally biased region" description="Low complexity" evidence="2">
    <location>
        <begin position="37"/>
        <end position="56"/>
    </location>
</feature>
<dbReference type="Proteomes" id="UP001589833">
    <property type="component" value="Unassembled WGS sequence"/>
</dbReference>
<evidence type="ECO:0000313" key="5">
    <source>
        <dbReference type="Proteomes" id="UP001589833"/>
    </source>
</evidence>
<protein>
    <submittedName>
        <fullName evidence="4">Uncharacterized protein</fullName>
    </submittedName>
</protein>
<keyword evidence="3" id="KW-1133">Transmembrane helix</keyword>